<dbReference type="GO" id="GO:0004674">
    <property type="term" value="F:protein serine/threonine kinase activity"/>
    <property type="evidence" value="ECO:0007669"/>
    <property type="project" value="UniProtKB-KW"/>
</dbReference>
<dbReference type="PANTHER" id="PTHR24346:SF30">
    <property type="entry name" value="MATERNAL EMBRYONIC LEUCINE ZIPPER KINASE"/>
    <property type="match status" value="1"/>
</dbReference>
<dbReference type="InterPro" id="IPR000719">
    <property type="entry name" value="Prot_kinase_dom"/>
</dbReference>
<dbReference type="GO" id="GO:0005737">
    <property type="term" value="C:cytoplasm"/>
    <property type="evidence" value="ECO:0007669"/>
    <property type="project" value="TreeGrafter"/>
</dbReference>
<dbReference type="AlphaFoldDB" id="A0A1Y1ZAU0"/>
<evidence type="ECO:0000256" key="2">
    <source>
        <dbReference type="ARBA" id="ARBA00022840"/>
    </source>
</evidence>
<dbReference type="PANTHER" id="PTHR24346">
    <property type="entry name" value="MAP/MICROTUBULE AFFINITY-REGULATING KINASE"/>
    <property type="match status" value="1"/>
</dbReference>
<evidence type="ECO:0000256" key="1">
    <source>
        <dbReference type="ARBA" id="ARBA00022741"/>
    </source>
</evidence>
<proteinExistence type="inferred from homology"/>
<protein>
    <submittedName>
        <fullName evidence="6">Pkinase-domain-containing protein</fullName>
    </submittedName>
</protein>
<dbReference type="Pfam" id="PF00069">
    <property type="entry name" value="Pkinase"/>
    <property type="match status" value="1"/>
</dbReference>
<gene>
    <name evidence="6" type="ORF">K493DRAFT_295691</name>
</gene>
<feature type="domain" description="Protein kinase" evidence="5">
    <location>
        <begin position="144"/>
        <end position="402"/>
    </location>
</feature>
<dbReference type="Proteomes" id="UP000193498">
    <property type="component" value="Unassembled WGS sequence"/>
</dbReference>
<dbReference type="Gene3D" id="1.10.510.10">
    <property type="entry name" value="Transferase(Phosphotransferase) domain 1"/>
    <property type="match status" value="1"/>
</dbReference>
<sequence>MPGTSPIEVVVTPCLGKNEHNAVQVYHLPPEAVPGGIGKKIHLLSNPSSSLSLDKYSTLTTVSSEHSSLSFNSELECSSINLTQIPSRFVFSEIKKHTASPTKKRRFTIFSQLKKVLIRQKKKAYPLIDALEKRQGPSIKDCYGAFVDVIGSGNGGSIYLTRKKASLQYAVKSFRQRFPGESEAQYYEWLSNEIFIAASVQHPCIIDIHDVVLEDGEIYQVMEHCPTDLFRIVNSGEMTIDQANKYFIQLIQGLGYLHERGFGHRDLKLENICVNANDHIKIIDFGCAIVFKTFGHQPKLVEDICGSDPYIAPEIFNGEAYDVRKADIWSAAIIYITMVLQKFPWEIARSNNKSYKLYLEHLATGRFFTKIPSVASTILKRMLDPNPNMRATMDEIMADEWIQSLSSQ</sequence>
<name>A0A1Y1ZAU0_9FUNG</name>
<evidence type="ECO:0000256" key="4">
    <source>
        <dbReference type="RuleBase" id="RU000304"/>
    </source>
</evidence>
<keyword evidence="1 3" id="KW-0547">Nucleotide-binding</keyword>
<dbReference type="InterPro" id="IPR017441">
    <property type="entry name" value="Protein_kinase_ATP_BS"/>
</dbReference>
<evidence type="ECO:0000313" key="6">
    <source>
        <dbReference type="EMBL" id="ORY07117.1"/>
    </source>
</evidence>
<dbReference type="PROSITE" id="PS00107">
    <property type="entry name" value="PROTEIN_KINASE_ATP"/>
    <property type="match status" value="1"/>
</dbReference>
<dbReference type="STRING" id="1314790.A0A1Y1ZAU0"/>
<dbReference type="PROSITE" id="PS00108">
    <property type="entry name" value="PROTEIN_KINASE_ST"/>
    <property type="match status" value="1"/>
</dbReference>
<evidence type="ECO:0000259" key="5">
    <source>
        <dbReference type="PROSITE" id="PS50011"/>
    </source>
</evidence>
<keyword evidence="4" id="KW-0723">Serine/threonine-protein kinase</keyword>
<keyword evidence="2 3" id="KW-0067">ATP-binding</keyword>
<keyword evidence="6" id="KW-0418">Kinase</keyword>
<keyword evidence="7" id="KW-1185">Reference proteome</keyword>
<dbReference type="GO" id="GO:0005524">
    <property type="term" value="F:ATP binding"/>
    <property type="evidence" value="ECO:0007669"/>
    <property type="project" value="UniProtKB-UniRule"/>
</dbReference>
<comment type="caution">
    <text evidence="6">The sequence shown here is derived from an EMBL/GenBank/DDBJ whole genome shotgun (WGS) entry which is preliminary data.</text>
</comment>
<reference evidence="6 7" key="1">
    <citation type="submission" date="2016-07" db="EMBL/GenBank/DDBJ databases">
        <title>Pervasive Adenine N6-methylation of Active Genes in Fungi.</title>
        <authorList>
            <consortium name="DOE Joint Genome Institute"/>
            <person name="Mondo S.J."/>
            <person name="Dannebaum R.O."/>
            <person name="Kuo R.C."/>
            <person name="Labutti K."/>
            <person name="Haridas S."/>
            <person name="Kuo A."/>
            <person name="Salamov A."/>
            <person name="Ahrendt S.R."/>
            <person name="Lipzen A."/>
            <person name="Sullivan W."/>
            <person name="Andreopoulos W.B."/>
            <person name="Clum A."/>
            <person name="Lindquist E."/>
            <person name="Daum C."/>
            <person name="Ramamoorthy G.K."/>
            <person name="Gryganskyi A."/>
            <person name="Culley D."/>
            <person name="Magnuson J.K."/>
            <person name="James T.Y."/>
            <person name="O'Malley M.A."/>
            <person name="Stajich J.E."/>
            <person name="Spatafora J.W."/>
            <person name="Visel A."/>
            <person name="Grigoriev I.V."/>
        </authorList>
    </citation>
    <scope>NUCLEOTIDE SEQUENCE [LARGE SCALE GENOMIC DNA]</scope>
    <source>
        <strain evidence="6 7">CBS 931.73</strain>
    </source>
</reference>
<dbReference type="EMBL" id="MCFE01000011">
    <property type="protein sequence ID" value="ORY07117.1"/>
    <property type="molecule type" value="Genomic_DNA"/>
</dbReference>
<dbReference type="SMART" id="SM00220">
    <property type="entry name" value="S_TKc"/>
    <property type="match status" value="1"/>
</dbReference>
<dbReference type="GO" id="GO:0035556">
    <property type="term" value="P:intracellular signal transduction"/>
    <property type="evidence" value="ECO:0007669"/>
    <property type="project" value="TreeGrafter"/>
</dbReference>
<dbReference type="SUPFAM" id="SSF56112">
    <property type="entry name" value="Protein kinase-like (PK-like)"/>
    <property type="match status" value="1"/>
</dbReference>
<dbReference type="PROSITE" id="PS50011">
    <property type="entry name" value="PROTEIN_KINASE_DOM"/>
    <property type="match status" value="1"/>
</dbReference>
<dbReference type="InterPro" id="IPR011009">
    <property type="entry name" value="Kinase-like_dom_sf"/>
</dbReference>
<organism evidence="6 7">
    <name type="scientific">Basidiobolus meristosporus CBS 931.73</name>
    <dbReference type="NCBI Taxonomy" id="1314790"/>
    <lineage>
        <taxon>Eukaryota</taxon>
        <taxon>Fungi</taxon>
        <taxon>Fungi incertae sedis</taxon>
        <taxon>Zoopagomycota</taxon>
        <taxon>Entomophthoromycotina</taxon>
        <taxon>Basidiobolomycetes</taxon>
        <taxon>Basidiobolales</taxon>
        <taxon>Basidiobolaceae</taxon>
        <taxon>Basidiobolus</taxon>
    </lineage>
</organism>
<feature type="binding site" evidence="3">
    <location>
        <position position="172"/>
    </location>
    <ligand>
        <name>ATP</name>
        <dbReference type="ChEBI" id="CHEBI:30616"/>
    </ligand>
</feature>
<keyword evidence="6" id="KW-0808">Transferase</keyword>
<dbReference type="FunCoup" id="A0A1Y1ZAU0">
    <property type="interactions" value="137"/>
</dbReference>
<dbReference type="InterPro" id="IPR008271">
    <property type="entry name" value="Ser/Thr_kinase_AS"/>
</dbReference>
<dbReference type="OrthoDB" id="539158at2759"/>
<evidence type="ECO:0000256" key="3">
    <source>
        <dbReference type="PROSITE-ProRule" id="PRU10141"/>
    </source>
</evidence>
<comment type="similarity">
    <text evidence="4">Belongs to the protein kinase superfamily.</text>
</comment>
<accession>A0A1Y1ZAU0</accession>
<evidence type="ECO:0000313" key="7">
    <source>
        <dbReference type="Proteomes" id="UP000193498"/>
    </source>
</evidence>
<dbReference type="InParanoid" id="A0A1Y1ZAU0"/>